<keyword evidence="4 6" id="KW-0133">Cell shape</keyword>
<dbReference type="InterPro" id="IPR004753">
    <property type="entry name" value="MreB"/>
</dbReference>
<feature type="binding site" evidence="6">
    <location>
        <begin position="158"/>
        <end position="160"/>
    </location>
    <ligand>
        <name>ATP</name>
        <dbReference type="ChEBI" id="CHEBI:30616"/>
    </ligand>
</feature>
<evidence type="ECO:0000256" key="4">
    <source>
        <dbReference type="ARBA" id="ARBA00022960"/>
    </source>
</evidence>
<sequence length="334" mass="35777">MAFGSGDVGFDLGTTNIVVCINKKGVVVREPAVVAFDRSNNEVETFGEEAKEIIGRAAGNIIAVHPLIHGTISNYTVAEKMVDYFLWKAVGRRTLCKPRVCVGVPTGATETERKTVADICYSAGARNVVVVDKAVLAALGSGIDIGQKEGMMIVDIGGGTTDIAVVSMGGTVVGKSIQIAGGDFDESIVTYIKDQYNLLIDIAVAEEIKKKVGTCKMMLQEKSMKIRGYNMEDGMIQEVVITSSEIKGALDKNVKKIINAIKQILIVTPPEMKQSVMEQGIMLSGGSALLSGMELRIETELGITTMTSDDPVNCTAIGASKYFSLLSKQRLNRK</sequence>
<comment type="similarity">
    <text evidence="5 6">Belongs to the FtsA/MreB family.</text>
</comment>
<name>A0A9D1EEP2_9FIRM</name>
<dbReference type="AlphaFoldDB" id="A0A9D1EEP2"/>
<feature type="binding site" evidence="6">
    <location>
        <begin position="206"/>
        <end position="209"/>
    </location>
    <ligand>
        <name>ATP</name>
        <dbReference type="ChEBI" id="CHEBI:30616"/>
    </ligand>
</feature>
<organism evidence="7 8">
    <name type="scientific">Candidatus Fimimorpha faecalis</name>
    <dbReference type="NCBI Taxonomy" id="2840824"/>
    <lineage>
        <taxon>Bacteria</taxon>
        <taxon>Bacillati</taxon>
        <taxon>Bacillota</taxon>
        <taxon>Clostridia</taxon>
        <taxon>Eubacteriales</taxon>
        <taxon>Candidatus Fimimorpha</taxon>
    </lineage>
</organism>
<evidence type="ECO:0000256" key="1">
    <source>
        <dbReference type="ARBA" id="ARBA00022490"/>
    </source>
</evidence>
<dbReference type="PRINTS" id="PR01652">
    <property type="entry name" value="SHAPEPROTEIN"/>
</dbReference>
<accession>A0A9D1EEP2</accession>
<dbReference type="HAMAP" id="MF_02207">
    <property type="entry name" value="MreB"/>
    <property type="match status" value="1"/>
</dbReference>
<dbReference type="GO" id="GO:0005737">
    <property type="term" value="C:cytoplasm"/>
    <property type="evidence" value="ECO:0007669"/>
    <property type="project" value="UniProtKB-SubCell"/>
</dbReference>
<dbReference type="GO" id="GO:0000902">
    <property type="term" value="P:cell morphogenesis"/>
    <property type="evidence" value="ECO:0007669"/>
    <property type="project" value="InterPro"/>
</dbReference>
<reference evidence="7" key="2">
    <citation type="journal article" date="2021" name="PeerJ">
        <title>Extensive microbial diversity within the chicken gut microbiome revealed by metagenomics and culture.</title>
        <authorList>
            <person name="Gilroy R."/>
            <person name="Ravi A."/>
            <person name="Getino M."/>
            <person name="Pursley I."/>
            <person name="Horton D.L."/>
            <person name="Alikhan N.F."/>
            <person name="Baker D."/>
            <person name="Gharbi K."/>
            <person name="Hall N."/>
            <person name="Watson M."/>
            <person name="Adriaenssens E.M."/>
            <person name="Foster-Nyarko E."/>
            <person name="Jarju S."/>
            <person name="Secka A."/>
            <person name="Antonio M."/>
            <person name="Oren A."/>
            <person name="Chaudhuri R.R."/>
            <person name="La Ragione R."/>
            <person name="Hildebrand F."/>
            <person name="Pallen M.J."/>
        </authorList>
    </citation>
    <scope>NUCLEOTIDE SEQUENCE</scope>
    <source>
        <strain evidence="7">ChiW13-3771</strain>
    </source>
</reference>
<protein>
    <recommendedName>
        <fullName evidence="6">Cell shape-determining protein MreB</fullName>
    </recommendedName>
</protein>
<keyword evidence="1 6" id="KW-0963">Cytoplasm</keyword>
<evidence type="ECO:0000256" key="5">
    <source>
        <dbReference type="ARBA" id="ARBA00023458"/>
    </source>
</evidence>
<gene>
    <name evidence="6" type="primary">mreB</name>
    <name evidence="7" type="ORF">IAC96_06555</name>
</gene>
<dbReference type="Gene3D" id="3.30.420.40">
    <property type="match status" value="3"/>
</dbReference>
<keyword evidence="3 6" id="KW-0067">ATP-binding</keyword>
<dbReference type="SUPFAM" id="SSF53067">
    <property type="entry name" value="Actin-like ATPase domain"/>
    <property type="match status" value="2"/>
</dbReference>
<dbReference type="PANTHER" id="PTHR42749">
    <property type="entry name" value="CELL SHAPE-DETERMINING PROTEIN MREB"/>
    <property type="match status" value="1"/>
</dbReference>
<evidence type="ECO:0000256" key="2">
    <source>
        <dbReference type="ARBA" id="ARBA00022741"/>
    </source>
</evidence>
<dbReference type="GO" id="GO:0008360">
    <property type="term" value="P:regulation of cell shape"/>
    <property type="evidence" value="ECO:0007669"/>
    <property type="project" value="UniProtKB-UniRule"/>
</dbReference>
<dbReference type="NCBIfam" id="NF010539">
    <property type="entry name" value="PRK13927.1"/>
    <property type="match status" value="1"/>
</dbReference>
<dbReference type="CDD" id="cd10225">
    <property type="entry name" value="ASKHA_NBD_MreB-like"/>
    <property type="match status" value="1"/>
</dbReference>
<comment type="subcellular location">
    <subcellularLocation>
        <location evidence="6">Cytoplasm</location>
    </subcellularLocation>
    <text evidence="6">Membrane-associated.</text>
</comment>
<feature type="binding site" evidence="6">
    <location>
        <begin position="286"/>
        <end position="289"/>
    </location>
    <ligand>
        <name>ATP</name>
        <dbReference type="ChEBI" id="CHEBI:30616"/>
    </ligand>
</feature>
<evidence type="ECO:0000256" key="6">
    <source>
        <dbReference type="HAMAP-Rule" id="MF_02207"/>
    </source>
</evidence>
<keyword evidence="2 6" id="KW-0547">Nucleotide-binding</keyword>
<comment type="function">
    <text evidence="6">Forms membrane-associated dynamic filaments that are essential for cell shape determination. Acts by regulating cell wall synthesis and cell elongation, and thus cell shape. A feedback loop between cell geometry and MreB localization may maintain elongated cell shape by targeting cell wall growth to regions of negative cell wall curvature.</text>
</comment>
<evidence type="ECO:0000256" key="3">
    <source>
        <dbReference type="ARBA" id="ARBA00022840"/>
    </source>
</evidence>
<reference evidence="7" key="1">
    <citation type="submission" date="2020-10" db="EMBL/GenBank/DDBJ databases">
        <authorList>
            <person name="Gilroy R."/>
        </authorList>
    </citation>
    <scope>NUCLEOTIDE SEQUENCE</scope>
    <source>
        <strain evidence="7">ChiW13-3771</strain>
    </source>
</reference>
<dbReference type="GO" id="GO:0005524">
    <property type="term" value="F:ATP binding"/>
    <property type="evidence" value="ECO:0007669"/>
    <property type="project" value="UniProtKB-KW"/>
</dbReference>
<comment type="caution">
    <text evidence="6">Lacks conserved residue(s) required for the propagation of feature annotation.</text>
</comment>
<dbReference type="Pfam" id="PF06723">
    <property type="entry name" value="MreB_Mbl"/>
    <property type="match status" value="1"/>
</dbReference>
<proteinExistence type="inferred from homology"/>
<comment type="caution">
    <text evidence="7">The sequence shown here is derived from an EMBL/GenBank/DDBJ whole genome shotgun (WGS) entry which is preliminary data.</text>
</comment>
<evidence type="ECO:0000313" key="8">
    <source>
        <dbReference type="Proteomes" id="UP000824201"/>
    </source>
</evidence>
<dbReference type="InterPro" id="IPR056546">
    <property type="entry name" value="MreB_MamK-like"/>
</dbReference>
<dbReference type="Proteomes" id="UP000824201">
    <property type="component" value="Unassembled WGS sequence"/>
</dbReference>
<dbReference type="EMBL" id="DVHN01000072">
    <property type="protein sequence ID" value="HIR88598.1"/>
    <property type="molecule type" value="Genomic_DNA"/>
</dbReference>
<evidence type="ECO:0000313" key="7">
    <source>
        <dbReference type="EMBL" id="HIR88598.1"/>
    </source>
</evidence>
<dbReference type="InterPro" id="IPR043129">
    <property type="entry name" value="ATPase_NBD"/>
</dbReference>
<comment type="subunit">
    <text evidence="6">Forms polymers.</text>
</comment>
<dbReference type="PANTHER" id="PTHR42749:SF1">
    <property type="entry name" value="CELL SHAPE-DETERMINING PROTEIN MREB"/>
    <property type="match status" value="1"/>
</dbReference>